<protein>
    <recommendedName>
        <fullName evidence="2">Fibronectin type-III domain-containing protein</fullName>
    </recommendedName>
</protein>
<feature type="non-terminal residue" evidence="1">
    <location>
        <position position="1"/>
    </location>
</feature>
<dbReference type="InterPro" id="IPR036116">
    <property type="entry name" value="FN3_sf"/>
</dbReference>
<dbReference type="SUPFAM" id="SSF49265">
    <property type="entry name" value="Fibronectin type III"/>
    <property type="match status" value="1"/>
</dbReference>
<evidence type="ECO:0008006" key="2">
    <source>
        <dbReference type="Google" id="ProtNLM"/>
    </source>
</evidence>
<reference evidence="1" key="1">
    <citation type="submission" date="2014-12" db="EMBL/GenBank/DDBJ databases">
        <title>Insight into the proteome of Arion vulgaris.</title>
        <authorList>
            <person name="Aradska J."/>
            <person name="Bulat T."/>
            <person name="Smidak R."/>
            <person name="Sarate P."/>
            <person name="Gangsoo J."/>
            <person name="Sialana F."/>
            <person name="Bilban M."/>
            <person name="Lubec G."/>
        </authorList>
    </citation>
    <scope>NUCLEOTIDE SEQUENCE</scope>
    <source>
        <tissue evidence="1">Skin</tissue>
    </source>
</reference>
<evidence type="ECO:0000313" key="1">
    <source>
        <dbReference type="EMBL" id="CEK63942.1"/>
    </source>
</evidence>
<organism evidence="1">
    <name type="scientific">Arion vulgaris</name>
    <dbReference type="NCBI Taxonomy" id="1028688"/>
    <lineage>
        <taxon>Eukaryota</taxon>
        <taxon>Metazoa</taxon>
        <taxon>Spiralia</taxon>
        <taxon>Lophotrochozoa</taxon>
        <taxon>Mollusca</taxon>
        <taxon>Gastropoda</taxon>
        <taxon>Heterobranchia</taxon>
        <taxon>Euthyneura</taxon>
        <taxon>Panpulmonata</taxon>
        <taxon>Eupulmonata</taxon>
        <taxon>Stylommatophora</taxon>
        <taxon>Helicina</taxon>
        <taxon>Arionoidea</taxon>
        <taxon>Arionidae</taxon>
        <taxon>Arion</taxon>
    </lineage>
</organism>
<dbReference type="EMBL" id="HACG01017077">
    <property type="protein sequence ID" value="CEK63942.1"/>
    <property type="molecule type" value="Transcribed_RNA"/>
</dbReference>
<name>A0A0B6Z6G5_9EUPU</name>
<proteinExistence type="predicted"/>
<sequence>FTLCVLTYEDMLNYIFINASTVKRNTMTSNWTWDFQNNQETTQFIRNFSITVTRSFMRSEEYGYLIVSVTNNRYYHRNYTVVLRPPGPPECPTELKANDHGLDNIILSWRPGFDGGKNQSFHVYFSKDNLT</sequence>
<feature type="non-terminal residue" evidence="1">
    <location>
        <position position="131"/>
    </location>
</feature>
<gene>
    <name evidence="1" type="primary">ORF50077</name>
</gene>
<dbReference type="AlphaFoldDB" id="A0A0B6Z6G5"/>
<accession>A0A0B6Z6G5</accession>